<gene>
    <name evidence="13" type="primary">gmk</name>
    <name evidence="15" type="ORF">BIY23_00565</name>
</gene>
<dbReference type="HAMAP" id="MF_00328">
    <property type="entry name" value="Guanylate_kinase"/>
    <property type="match status" value="1"/>
</dbReference>
<keyword evidence="10 13" id="KW-0067">ATP-binding</keyword>
<dbReference type="InterPro" id="IPR020590">
    <property type="entry name" value="Guanylate_kinase_CS"/>
</dbReference>
<dbReference type="InterPro" id="IPR027417">
    <property type="entry name" value="P-loop_NTPase"/>
</dbReference>
<protein>
    <recommendedName>
        <fullName evidence="5 13">Guanylate kinase</fullName>
        <ecNumber evidence="4 13">2.7.4.8</ecNumber>
    </recommendedName>
    <alternativeName>
        <fullName evidence="11 13">GMP kinase</fullName>
    </alternativeName>
</protein>
<dbReference type="SUPFAM" id="SSF52540">
    <property type="entry name" value="P-loop containing nucleoside triphosphate hydrolases"/>
    <property type="match status" value="1"/>
</dbReference>
<dbReference type="EC" id="2.7.4.8" evidence="4 13"/>
<dbReference type="InterPro" id="IPR008144">
    <property type="entry name" value="Guanylate_kin-like_dom"/>
</dbReference>
<proteinExistence type="inferred from homology"/>
<dbReference type="GO" id="GO:0004385">
    <property type="term" value="F:GMP kinase activity"/>
    <property type="evidence" value="ECO:0007669"/>
    <property type="project" value="UniProtKB-UniRule"/>
</dbReference>
<evidence type="ECO:0000256" key="3">
    <source>
        <dbReference type="ARBA" id="ARBA00005790"/>
    </source>
</evidence>
<dbReference type="CDD" id="cd00071">
    <property type="entry name" value="GMPK"/>
    <property type="match status" value="1"/>
</dbReference>
<comment type="similarity">
    <text evidence="3 13">Belongs to the guanylate kinase family.</text>
</comment>
<evidence type="ECO:0000256" key="5">
    <source>
        <dbReference type="ARBA" id="ARBA00016296"/>
    </source>
</evidence>
<comment type="function">
    <text evidence="1 13">Essential for recycling GMP and indirectly, cGMP.</text>
</comment>
<dbReference type="PANTHER" id="PTHR23117">
    <property type="entry name" value="GUANYLATE KINASE-RELATED"/>
    <property type="match status" value="1"/>
</dbReference>
<dbReference type="RefSeq" id="WP_070064629.1">
    <property type="nucleotide sequence ID" value="NZ_MJMG01000001.1"/>
</dbReference>
<evidence type="ECO:0000256" key="2">
    <source>
        <dbReference type="ARBA" id="ARBA00004496"/>
    </source>
</evidence>
<organism evidence="15 16">
    <name type="scientific">Wolbachia pipientis</name>
    <dbReference type="NCBI Taxonomy" id="955"/>
    <lineage>
        <taxon>Bacteria</taxon>
        <taxon>Pseudomonadati</taxon>
        <taxon>Pseudomonadota</taxon>
        <taxon>Alphaproteobacteria</taxon>
        <taxon>Rickettsiales</taxon>
        <taxon>Anaplasmataceae</taxon>
        <taxon>Wolbachieae</taxon>
        <taxon>Wolbachia</taxon>
    </lineage>
</organism>
<evidence type="ECO:0000256" key="8">
    <source>
        <dbReference type="ARBA" id="ARBA00022741"/>
    </source>
</evidence>
<dbReference type="FunFam" id="3.30.63.10:FF:000005">
    <property type="entry name" value="Guanylate kinase"/>
    <property type="match status" value="1"/>
</dbReference>
<keyword evidence="6 13" id="KW-0963">Cytoplasm</keyword>
<comment type="catalytic activity">
    <reaction evidence="12 13">
        <text>GMP + ATP = GDP + ADP</text>
        <dbReference type="Rhea" id="RHEA:20780"/>
        <dbReference type="ChEBI" id="CHEBI:30616"/>
        <dbReference type="ChEBI" id="CHEBI:58115"/>
        <dbReference type="ChEBI" id="CHEBI:58189"/>
        <dbReference type="ChEBI" id="CHEBI:456216"/>
        <dbReference type="EC" id="2.7.4.8"/>
    </reaction>
</comment>
<dbReference type="PROSITE" id="PS50052">
    <property type="entry name" value="GUANYLATE_KINASE_2"/>
    <property type="match status" value="1"/>
</dbReference>
<dbReference type="OrthoDB" id="9808150at2"/>
<dbReference type="InterPro" id="IPR008145">
    <property type="entry name" value="GK/Ca_channel_bsu"/>
</dbReference>
<name>A0A1E7QKH4_WOLPI</name>
<keyword evidence="16" id="KW-1185">Reference proteome</keyword>
<evidence type="ECO:0000256" key="10">
    <source>
        <dbReference type="ARBA" id="ARBA00022840"/>
    </source>
</evidence>
<sequence>MDVESEGILLILSSPSGAGKTTISKRLLQESTNLVGSISFTTRKPRVKEIDGKDYFFVTKEQFNTLCLAGQMLEYAEVFGNFYGVPKDFIERSLENGISVLLNIDWQGAFHLFKIMTEKIVSVFILPPSMQELRLRLNKRNSESNSIIEHRLIQAKEEISKCYQYDYVIVNDDIDKSIKDILIILDAERLKVHRRTHLAKLLKSLSGL</sequence>
<evidence type="ECO:0000256" key="13">
    <source>
        <dbReference type="HAMAP-Rule" id="MF_00328"/>
    </source>
</evidence>
<dbReference type="PANTHER" id="PTHR23117:SF13">
    <property type="entry name" value="GUANYLATE KINASE"/>
    <property type="match status" value="1"/>
</dbReference>
<evidence type="ECO:0000313" key="16">
    <source>
        <dbReference type="Proteomes" id="UP000175679"/>
    </source>
</evidence>
<accession>A0A1E7QKH4</accession>
<evidence type="ECO:0000256" key="11">
    <source>
        <dbReference type="ARBA" id="ARBA00030128"/>
    </source>
</evidence>
<evidence type="ECO:0000256" key="1">
    <source>
        <dbReference type="ARBA" id="ARBA00003531"/>
    </source>
</evidence>
<dbReference type="SMART" id="SM00072">
    <property type="entry name" value="GuKc"/>
    <property type="match status" value="1"/>
</dbReference>
<keyword evidence="8 13" id="KW-0547">Nucleotide-binding</keyword>
<dbReference type="NCBIfam" id="TIGR03263">
    <property type="entry name" value="guanyl_kin"/>
    <property type="match status" value="1"/>
</dbReference>
<evidence type="ECO:0000313" key="15">
    <source>
        <dbReference type="EMBL" id="OEY86980.1"/>
    </source>
</evidence>
<comment type="caution">
    <text evidence="15">The sequence shown here is derived from an EMBL/GenBank/DDBJ whole genome shotgun (WGS) entry which is preliminary data.</text>
</comment>
<evidence type="ECO:0000256" key="12">
    <source>
        <dbReference type="ARBA" id="ARBA00048594"/>
    </source>
</evidence>
<dbReference type="EMBL" id="MJMG01000001">
    <property type="protein sequence ID" value="OEY86980.1"/>
    <property type="molecule type" value="Genomic_DNA"/>
</dbReference>
<evidence type="ECO:0000256" key="7">
    <source>
        <dbReference type="ARBA" id="ARBA00022679"/>
    </source>
</evidence>
<evidence type="ECO:0000256" key="6">
    <source>
        <dbReference type="ARBA" id="ARBA00022490"/>
    </source>
</evidence>
<dbReference type="Pfam" id="PF00625">
    <property type="entry name" value="Guanylate_kin"/>
    <property type="match status" value="1"/>
</dbReference>
<keyword evidence="9 13" id="KW-0418">Kinase</keyword>
<evidence type="ECO:0000256" key="4">
    <source>
        <dbReference type="ARBA" id="ARBA00012961"/>
    </source>
</evidence>
<dbReference type="GO" id="GO:0005524">
    <property type="term" value="F:ATP binding"/>
    <property type="evidence" value="ECO:0007669"/>
    <property type="project" value="UniProtKB-UniRule"/>
</dbReference>
<comment type="subcellular location">
    <subcellularLocation>
        <location evidence="2 13">Cytoplasm</location>
    </subcellularLocation>
</comment>
<dbReference type="InterPro" id="IPR017665">
    <property type="entry name" value="Guanylate_kinase"/>
</dbReference>
<reference evidence="15 16" key="1">
    <citation type="submission" date="2016-09" db="EMBL/GenBank/DDBJ databases">
        <title>Genomic evidence for plant-parasitic nematodes as the earliest Wolbachia hosts.</title>
        <authorList>
            <person name="Brown A.M."/>
            <person name="Wasala S.K."/>
            <person name="Howe D.K."/>
            <person name="Peetz A.B."/>
            <person name="Zasada I.A."/>
            <person name="Denver D.R."/>
        </authorList>
    </citation>
    <scope>NUCLEOTIDE SEQUENCE [LARGE SCALE GENOMIC DNA]</scope>
    <source>
        <strain evidence="16">wPpe</strain>
    </source>
</reference>
<dbReference type="PROSITE" id="PS00856">
    <property type="entry name" value="GUANYLATE_KINASE_1"/>
    <property type="match status" value="1"/>
</dbReference>
<dbReference type="Gene3D" id="3.30.63.10">
    <property type="entry name" value="Guanylate Kinase phosphate binding domain"/>
    <property type="match status" value="1"/>
</dbReference>
<dbReference type="GO" id="GO:0005829">
    <property type="term" value="C:cytosol"/>
    <property type="evidence" value="ECO:0007669"/>
    <property type="project" value="TreeGrafter"/>
</dbReference>
<keyword evidence="7 13" id="KW-0808">Transferase</keyword>
<evidence type="ECO:0000256" key="9">
    <source>
        <dbReference type="ARBA" id="ARBA00022777"/>
    </source>
</evidence>
<dbReference type="Gene3D" id="3.40.50.300">
    <property type="entry name" value="P-loop containing nucleotide triphosphate hydrolases"/>
    <property type="match status" value="1"/>
</dbReference>
<feature type="domain" description="Guanylate kinase-like" evidence="14">
    <location>
        <begin position="7"/>
        <end position="186"/>
    </location>
</feature>
<dbReference type="Proteomes" id="UP000175679">
    <property type="component" value="Unassembled WGS sequence"/>
</dbReference>
<evidence type="ECO:0000259" key="14">
    <source>
        <dbReference type="PROSITE" id="PS50052"/>
    </source>
</evidence>
<dbReference type="AlphaFoldDB" id="A0A1E7QKH4"/>
<feature type="binding site" evidence="13">
    <location>
        <begin position="14"/>
        <end position="21"/>
    </location>
    <ligand>
        <name>ATP</name>
        <dbReference type="ChEBI" id="CHEBI:30616"/>
    </ligand>
</feature>